<dbReference type="PRINTS" id="PR00260">
    <property type="entry name" value="CHEMTRNSDUCR"/>
</dbReference>
<feature type="region of interest" description="Disordered" evidence="4">
    <location>
        <begin position="62"/>
        <end position="94"/>
    </location>
</feature>
<dbReference type="GO" id="GO:0007165">
    <property type="term" value="P:signal transduction"/>
    <property type="evidence" value="ECO:0007669"/>
    <property type="project" value="UniProtKB-KW"/>
</dbReference>
<dbReference type="PROSITE" id="PS50111">
    <property type="entry name" value="CHEMOTAXIS_TRANSDUC_2"/>
    <property type="match status" value="1"/>
</dbReference>
<dbReference type="Proteomes" id="UP000410984">
    <property type="component" value="Unassembled WGS sequence"/>
</dbReference>
<evidence type="ECO:0000256" key="4">
    <source>
        <dbReference type="SAM" id="MobiDB-lite"/>
    </source>
</evidence>
<organism evidence="6 7">
    <name type="scientific">Methylobacterium symbioticum</name>
    <dbReference type="NCBI Taxonomy" id="2584084"/>
    <lineage>
        <taxon>Bacteria</taxon>
        <taxon>Pseudomonadati</taxon>
        <taxon>Pseudomonadota</taxon>
        <taxon>Alphaproteobacteria</taxon>
        <taxon>Hyphomicrobiales</taxon>
        <taxon>Methylobacteriaceae</taxon>
        <taxon>Methylobacterium</taxon>
    </lineage>
</organism>
<protein>
    <submittedName>
        <fullName evidence="6">Methyl-accepting chemotaxis protein 4</fullName>
    </submittedName>
</protein>
<evidence type="ECO:0000313" key="6">
    <source>
        <dbReference type="EMBL" id="VUD72532.1"/>
    </source>
</evidence>
<name>A0A509EEM4_9HYPH</name>
<evidence type="ECO:0000256" key="3">
    <source>
        <dbReference type="PROSITE-ProRule" id="PRU00284"/>
    </source>
</evidence>
<feature type="compositionally biased region" description="Basic and acidic residues" evidence="4">
    <location>
        <begin position="76"/>
        <end position="92"/>
    </location>
</feature>
<dbReference type="GO" id="GO:0016020">
    <property type="term" value="C:membrane"/>
    <property type="evidence" value="ECO:0007669"/>
    <property type="project" value="InterPro"/>
</dbReference>
<dbReference type="SUPFAM" id="SSF58104">
    <property type="entry name" value="Methyl-accepting chemotaxis protein (MCP) signaling domain"/>
    <property type="match status" value="1"/>
</dbReference>
<accession>A0A509EEM4</accession>
<keyword evidence="7" id="KW-1185">Reference proteome</keyword>
<evidence type="ECO:0000256" key="1">
    <source>
        <dbReference type="ARBA" id="ARBA00023224"/>
    </source>
</evidence>
<feature type="domain" description="Methyl-accepting transducer" evidence="5">
    <location>
        <begin position="132"/>
        <end position="202"/>
    </location>
</feature>
<evidence type="ECO:0000313" key="7">
    <source>
        <dbReference type="Proteomes" id="UP000410984"/>
    </source>
</evidence>
<dbReference type="PANTHER" id="PTHR32089">
    <property type="entry name" value="METHYL-ACCEPTING CHEMOTAXIS PROTEIN MCPB"/>
    <property type="match status" value="1"/>
</dbReference>
<reference evidence="6 7" key="1">
    <citation type="submission" date="2019-06" db="EMBL/GenBank/DDBJ databases">
        <authorList>
            <person name="Rodrigo-Torres L."/>
            <person name="Arahal R. D."/>
            <person name="Lucena T."/>
        </authorList>
    </citation>
    <scope>NUCLEOTIDE SEQUENCE [LARGE SCALE GENOMIC DNA]</scope>
    <source>
        <strain evidence="6 7">SB0023/3</strain>
    </source>
</reference>
<comment type="similarity">
    <text evidence="2">Belongs to the methyl-accepting chemotaxis (MCP) protein family.</text>
</comment>
<evidence type="ECO:0000256" key="2">
    <source>
        <dbReference type="ARBA" id="ARBA00029447"/>
    </source>
</evidence>
<dbReference type="Pfam" id="PF00015">
    <property type="entry name" value="MCPsignal"/>
    <property type="match status" value="1"/>
</dbReference>
<keyword evidence="1 3" id="KW-0807">Transducer</keyword>
<gene>
    <name evidence="6" type="primary">mcp4_4</name>
    <name evidence="6" type="ORF">MET9862_03132</name>
</gene>
<dbReference type="Gene3D" id="3.30.450.20">
    <property type="entry name" value="PAS domain"/>
    <property type="match status" value="1"/>
</dbReference>
<dbReference type="EMBL" id="CABFPH010000043">
    <property type="protein sequence ID" value="VUD72532.1"/>
    <property type="molecule type" value="Genomic_DNA"/>
</dbReference>
<dbReference type="PANTHER" id="PTHR32089:SF112">
    <property type="entry name" value="LYSOZYME-LIKE PROTEIN-RELATED"/>
    <property type="match status" value="1"/>
</dbReference>
<proteinExistence type="inferred from homology"/>
<dbReference type="InterPro" id="IPR004090">
    <property type="entry name" value="Chemotax_Me-accpt_rcpt"/>
</dbReference>
<sequence length="452" mass="48845">MIEIKPMNGIKNPFINRFNRLKTPLDKINARFVGYAPSSRQPAAGEGLGPIAHASACSADKNINRNTGLPRRHDRRVMDGARARDNQNDRDGNAVNGACIQRSWDDVMSSLKLADVVGASAHALRSNATSNLGLIQSIANRMRLLALNALIEAAHAGEKGAGFSVVAQEVRTVSAEVESLAAALGQGLSTGVDDLTRAVEQLASEARANRCVDLALNAVELIDRNLYERTCDVRWWATDAAVVACAEQPTQATAAHASERLGVILSAYTVYLDLWLCDLRGRVIANGRPDTYPGVVGTEVGAEPWFREAAALRSGDAFTAADVRTEPHLGGAQVATYCASVRSDGRSDAPALGVLAIHFDWQPQAQAIVQGVRLEAGEKDRTRVMLLDARNRVIACSRGESVLSETYPLRTEGRAQGHYRTDQGRLVAFHDTPGYETYRGLGWRGVIEQRLA</sequence>
<dbReference type="GO" id="GO:0006935">
    <property type="term" value="P:chemotaxis"/>
    <property type="evidence" value="ECO:0007669"/>
    <property type="project" value="InterPro"/>
</dbReference>
<dbReference type="AlphaFoldDB" id="A0A509EEM4"/>
<evidence type="ECO:0000259" key="5">
    <source>
        <dbReference type="PROSITE" id="PS50111"/>
    </source>
</evidence>
<dbReference type="Gene3D" id="1.10.287.950">
    <property type="entry name" value="Methyl-accepting chemotaxis protein"/>
    <property type="match status" value="1"/>
</dbReference>
<dbReference type="GO" id="GO:0004888">
    <property type="term" value="F:transmembrane signaling receptor activity"/>
    <property type="evidence" value="ECO:0007669"/>
    <property type="project" value="InterPro"/>
</dbReference>
<dbReference type="InterPro" id="IPR004089">
    <property type="entry name" value="MCPsignal_dom"/>
</dbReference>